<evidence type="ECO:0000256" key="1">
    <source>
        <dbReference type="SAM" id="MobiDB-lite"/>
    </source>
</evidence>
<proteinExistence type="predicted"/>
<sequence>MKYKAQKEVETASVNTRSTSSKQHVLPPVINKQKQLLSGIVKRKSSTNESLKRPLEDENDEDDQQQAKLSRSARLPRLLVPGGRLPGIGPAEGFSDSSDSSESSDEDSLARYSNNASIQSSLAQRKGLAKQLQDITAASSGGEVLAELCDIIRVSSDHTNTLQPGEMANSWLPKTILYDDCYHVVKHIIDYFPKNFRQTPASTFLYHSSFAIDAYHYRNHTDKWCQQYLNPNENEVVKRFNTQSAEQSNSWIKRFSKQFSRFDDEHCVFFSP</sequence>
<feature type="compositionally biased region" description="Low complexity" evidence="1">
    <location>
        <begin position="75"/>
        <end position="101"/>
    </location>
</feature>
<gene>
    <name evidence="3" type="ORF">UXM345_LOCUS20120</name>
    <name evidence="2" type="ORF">XDN619_LOCUS2316</name>
</gene>
<feature type="compositionally biased region" description="Polar residues" evidence="1">
    <location>
        <begin position="12"/>
        <end position="23"/>
    </location>
</feature>
<dbReference type="Proteomes" id="UP000663842">
    <property type="component" value="Unassembled WGS sequence"/>
</dbReference>
<dbReference type="EMBL" id="CAJNRG010000109">
    <property type="protein sequence ID" value="CAF1979870.1"/>
    <property type="molecule type" value="Genomic_DNA"/>
</dbReference>
<feature type="compositionally biased region" description="Basic and acidic residues" evidence="1">
    <location>
        <begin position="1"/>
        <end position="10"/>
    </location>
</feature>
<dbReference type="AlphaFoldDB" id="A0A816M617"/>
<comment type="caution">
    <text evidence="2">The sequence shown here is derived from an EMBL/GenBank/DDBJ whole genome shotgun (WGS) entry which is preliminary data.</text>
</comment>
<evidence type="ECO:0000313" key="3">
    <source>
        <dbReference type="EMBL" id="CAF4065824.1"/>
    </source>
</evidence>
<accession>A0A816M617</accession>
<dbReference type="Proteomes" id="UP000663887">
    <property type="component" value="Unassembled WGS sequence"/>
</dbReference>
<evidence type="ECO:0000313" key="2">
    <source>
        <dbReference type="EMBL" id="CAF1979870.1"/>
    </source>
</evidence>
<feature type="region of interest" description="Disordered" evidence="1">
    <location>
        <begin position="1"/>
        <end position="112"/>
    </location>
</feature>
<evidence type="ECO:0000313" key="4">
    <source>
        <dbReference type="Proteomes" id="UP000663887"/>
    </source>
</evidence>
<dbReference type="EMBL" id="CAJOBF010002954">
    <property type="protein sequence ID" value="CAF4065824.1"/>
    <property type="molecule type" value="Genomic_DNA"/>
</dbReference>
<reference evidence="2" key="1">
    <citation type="submission" date="2021-02" db="EMBL/GenBank/DDBJ databases">
        <authorList>
            <person name="Nowell W R."/>
        </authorList>
    </citation>
    <scope>NUCLEOTIDE SEQUENCE</scope>
</reference>
<organism evidence="2 4">
    <name type="scientific">Rotaria magnacalcarata</name>
    <dbReference type="NCBI Taxonomy" id="392030"/>
    <lineage>
        <taxon>Eukaryota</taxon>
        <taxon>Metazoa</taxon>
        <taxon>Spiralia</taxon>
        <taxon>Gnathifera</taxon>
        <taxon>Rotifera</taxon>
        <taxon>Eurotatoria</taxon>
        <taxon>Bdelloidea</taxon>
        <taxon>Philodinida</taxon>
        <taxon>Philodinidae</taxon>
        <taxon>Rotaria</taxon>
    </lineage>
</organism>
<protein>
    <submittedName>
        <fullName evidence="2">Uncharacterized protein</fullName>
    </submittedName>
</protein>
<name>A0A816M617_9BILA</name>